<evidence type="ECO:0000313" key="11">
    <source>
        <dbReference type="Proteomes" id="UP001202328"/>
    </source>
</evidence>
<proteinExistence type="inferred from homology"/>
<feature type="transmembrane region" description="Helical" evidence="7">
    <location>
        <begin position="6"/>
        <end position="27"/>
    </location>
</feature>
<dbReference type="Pfam" id="PF08246">
    <property type="entry name" value="Inhibitor_I29"/>
    <property type="match status" value="1"/>
</dbReference>
<dbReference type="PRINTS" id="PR00705">
    <property type="entry name" value="PAPAIN"/>
</dbReference>
<comment type="caution">
    <text evidence="10">The sequence shown here is derived from an EMBL/GenBank/DDBJ whole genome shotgun (WGS) entry which is preliminary data.</text>
</comment>
<keyword evidence="11" id="KW-1185">Reference proteome</keyword>
<dbReference type="Pfam" id="PF00112">
    <property type="entry name" value="Peptidase_C1"/>
    <property type="match status" value="1"/>
</dbReference>
<evidence type="ECO:0000259" key="8">
    <source>
        <dbReference type="SMART" id="SM00645"/>
    </source>
</evidence>
<dbReference type="PROSITE" id="PS00139">
    <property type="entry name" value="THIOL_PROTEASE_CYS"/>
    <property type="match status" value="1"/>
</dbReference>
<dbReference type="PROSITE" id="PS00639">
    <property type="entry name" value="THIOL_PROTEASE_HIS"/>
    <property type="match status" value="1"/>
</dbReference>
<sequence length="355" mass="40284">MAYYHIILNHTCLVQAFIVIIVLCFSVEQYSAANNDMHQMKNRYTQWLARHNRLYNTEEWLSRFEIYQSNIKLIDYVNSQNLSYKLVDNKFADMTNEEFRAKYLGLKTFPSIKIVNDDAFIKLNTSKKLPKNVDWRKKKAVTRVKDQGDCGSCWAFSAVAAVEGINKIKTGKLVSLSEQQVIDCNNGGNDIRGKPGCNGGLIDLAYDYIKENGLTNESRYPYRGIDDICKKKQVAARKNLVTITSYKQVPANNEKILEAVVAQQPVSTAIDARNFVFRFYSEGIFTGDCEDNLSHGVAIVGYGGGSKKENKYWIVKNSWGMNWGEKGYIRMSRGVKSKQGLCGIAKIPSYPVKHK</sequence>
<keyword evidence="7" id="KW-0812">Transmembrane</keyword>
<comment type="similarity">
    <text evidence="1">Belongs to the peptidase C1 family.</text>
</comment>
<dbReference type="InterPro" id="IPR013128">
    <property type="entry name" value="Peptidase_C1A"/>
</dbReference>
<dbReference type="CDD" id="cd02248">
    <property type="entry name" value="Peptidase_C1A"/>
    <property type="match status" value="1"/>
</dbReference>
<evidence type="ECO:0000256" key="1">
    <source>
        <dbReference type="ARBA" id="ARBA00008455"/>
    </source>
</evidence>
<keyword evidence="5" id="KW-0788">Thiol protease</keyword>
<organism evidence="10 11">
    <name type="scientific">Papaver atlanticum</name>
    <dbReference type="NCBI Taxonomy" id="357466"/>
    <lineage>
        <taxon>Eukaryota</taxon>
        <taxon>Viridiplantae</taxon>
        <taxon>Streptophyta</taxon>
        <taxon>Embryophyta</taxon>
        <taxon>Tracheophyta</taxon>
        <taxon>Spermatophyta</taxon>
        <taxon>Magnoliopsida</taxon>
        <taxon>Ranunculales</taxon>
        <taxon>Papaveraceae</taxon>
        <taxon>Papaveroideae</taxon>
        <taxon>Papaver</taxon>
    </lineage>
</organism>
<dbReference type="AlphaFoldDB" id="A0AAD4TB29"/>
<keyword evidence="6" id="KW-1015">Disulfide bond</keyword>
<name>A0AAD4TB29_9MAGN</name>
<dbReference type="InterPro" id="IPR000668">
    <property type="entry name" value="Peptidase_C1A_C"/>
</dbReference>
<feature type="domain" description="Peptidase C1A papain C-terminal" evidence="8">
    <location>
        <begin position="129"/>
        <end position="352"/>
    </location>
</feature>
<evidence type="ECO:0000256" key="3">
    <source>
        <dbReference type="ARBA" id="ARBA00022729"/>
    </source>
</evidence>
<dbReference type="GO" id="GO:0006508">
    <property type="term" value="P:proteolysis"/>
    <property type="evidence" value="ECO:0007669"/>
    <property type="project" value="UniProtKB-KW"/>
</dbReference>
<evidence type="ECO:0000256" key="2">
    <source>
        <dbReference type="ARBA" id="ARBA00022670"/>
    </source>
</evidence>
<dbReference type="EMBL" id="JAJJMB010002292">
    <property type="protein sequence ID" value="KAI3952149.1"/>
    <property type="molecule type" value="Genomic_DNA"/>
</dbReference>
<dbReference type="SMART" id="SM00645">
    <property type="entry name" value="Pept_C1"/>
    <property type="match status" value="1"/>
</dbReference>
<keyword evidence="2" id="KW-0645">Protease</keyword>
<dbReference type="GO" id="GO:0008234">
    <property type="term" value="F:cysteine-type peptidase activity"/>
    <property type="evidence" value="ECO:0007669"/>
    <property type="project" value="UniProtKB-KW"/>
</dbReference>
<keyword evidence="7" id="KW-0472">Membrane</keyword>
<dbReference type="PANTHER" id="PTHR12411">
    <property type="entry name" value="CYSTEINE PROTEASE FAMILY C1-RELATED"/>
    <property type="match status" value="1"/>
</dbReference>
<dbReference type="InterPro" id="IPR013201">
    <property type="entry name" value="Prot_inhib_I29"/>
</dbReference>
<dbReference type="InterPro" id="IPR039417">
    <property type="entry name" value="Peptidase_C1A_papain-like"/>
</dbReference>
<protein>
    <submittedName>
        <fullName evidence="10">Uncharacterized protein</fullName>
    </submittedName>
</protein>
<feature type="domain" description="Cathepsin propeptide inhibitor" evidence="9">
    <location>
        <begin position="44"/>
        <end position="99"/>
    </location>
</feature>
<dbReference type="SMART" id="SM00848">
    <property type="entry name" value="Inhibitor_I29"/>
    <property type="match status" value="1"/>
</dbReference>
<keyword evidence="7" id="KW-1133">Transmembrane helix</keyword>
<dbReference type="PROSITE" id="PS00640">
    <property type="entry name" value="THIOL_PROTEASE_ASN"/>
    <property type="match status" value="1"/>
</dbReference>
<evidence type="ECO:0000313" key="10">
    <source>
        <dbReference type="EMBL" id="KAI3952149.1"/>
    </source>
</evidence>
<accession>A0AAD4TB29</accession>
<evidence type="ECO:0000256" key="5">
    <source>
        <dbReference type="ARBA" id="ARBA00022807"/>
    </source>
</evidence>
<keyword evidence="4" id="KW-0378">Hydrolase</keyword>
<dbReference type="Gene3D" id="3.90.70.10">
    <property type="entry name" value="Cysteine proteinases"/>
    <property type="match status" value="1"/>
</dbReference>
<gene>
    <name evidence="10" type="ORF">MKW98_005844</name>
</gene>
<dbReference type="InterPro" id="IPR000169">
    <property type="entry name" value="Pept_cys_AS"/>
</dbReference>
<dbReference type="Proteomes" id="UP001202328">
    <property type="component" value="Unassembled WGS sequence"/>
</dbReference>
<dbReference type="SUPFAM" id="SSF54001">
    <property type="entry name" value="Cysteine proteinases"/>
    <property type="match status" value="1"/>
</dbReference>
<dbReference type="InterPro" id="IPR038765">
    <property type="entry name" value="Papain-like_cys_pep_sf"/>
</dbReference>
<evidence type="ECO:0000256" key="4">
    <source>
        <dbReference type="ARBA" id="ARBA00022801"/>
    </source>
</evidence>
<dbReference type="FunFam" id="3.90.70.10:FF:000067">
    <property type="entry name" value="Senescence-specific cysteine protease"/>
    <property type="match status" value="1"/>
</dbReference>
<evidence type="ECO:0000259" key="9">
    <source>
        <dbReference type="SMART" id="SM00848"/>
    </source>
</evidence>
<dbReference type="InterPro" id="IPR025661">
    <property type="entry name" value="Pept_asp_AS"/>
</dbReference>
<keyword evidence="3" id="KW-0732">Signal</keyword>
<evidence type="ECO:0000256" key="7">
    <source>
        <dbReference type="SAM" id="Phobius"/>
    </source>
</evidence>
<dbReference type="InterPro" id="IPR025660">
    <property type="entry name" value="Pept_his_AS"/>
</dbReference>
<reference evidence="10" key="1">
    <citation type="submission" date="2022-04" db="EMBL/GenBank/DDBJ databases">
        <title>A functionally conserved STORR gene fusion in Papaver species that diverged 16.8 million years ago.</title>
        <authorList>
            <person name="Catania T."/>
        </authorList>
    </citation>
    <scope>NUCLEOTIDE SEQUENCE</scope>
    <source>
        <strain evidence="10">S-188037</strain>
    </source>
</reference>
<evidence type="ECO:0000256" key="6">
    <source>
        <dbReference type="ARBA" id="ARBA00023157"/>
    </source>
</evidence>